<dbReference type="KEGG" id="csur:N24_1835"/>
<evidence type="ECO:0000313" key="5">
    <source>
        <dbReference type="EMBL" id="BAU96097.1"/>
    </source>
</evidence>
<sequence length="145" mass="16217">MSTTTHRAPSRPLEKVIEQALQDACAAHNIMYLKFTSGVTGVPDRILQGVNAAGQPLTVYVELKRPGTHPRTRQKEVMNRLMSRGALVFVVDARDIDVTHFRHSYHTVESLLELTFLSTEIPVPERFELFNANTKANTYSAVPAL</sequence>
<name>A0A160PPX0_9CORY</name>
<dbReference type="GO" id="GO:0003676">
    <property type="term" value="F:nucleic acid binding"/>
    <property type="evidence" value="ECO:0007669"/>
    <property type="project" value="InterPro"/>
</dbReference>
<protein>
    <recommendedName>
        <fullName evidence="4">VRR-NUC domain-containing protein</fullName>
    </recommendedName>
</protein>
<reference evidence="5 6" key="1">
    <citation type="submission" date="2016-02" db="EMBL/GenBank/DDBJ databases">
        <title>Corynebacterium glutamicum N24 whole genome sequencing project.</title>
        <authorList>
            <person name="Matsutani M."/>
            <person name="Nangtapong N."/>
            <person name="Yakushi T."/>
            <person name="Matsushita K."/>
        </authorList>
    </citation>
    <scope>NUCLEOTIDE SEQUENCE [LARGE SCALE GENOMIC DNA]</scope>
    <source>
        <strain evidence="5 6">N24</strain>
    </source>
</reference>
<gene>
    <name evidence="5" type="ORF">N24_1835</name>
</gene>
<dbReference type="InterPro" id="IPR014883">
    <property type="entry name" value="VRR_NUC"/>
</dbReference>
<evidence type="ECO:0000256" key="1">
    <source>
        <dbReference type="ARBA" id="ARBA00001946"/>
    </source>
</evidence>
<dbReference type="GO" id="GO:0016788">
    <property type="term" value="F:hydrolase activity, acting on ester bonds"/>
    <property type="evidence" value="ECO:0007669"/>
    <property type="project" value="InterPro"/>
</dbReference>
<dbReference type="AlphaFoldDB" id="A0A160PPX0"/>
<evidence type="ECO:0000313" key="6">
    <source>
        <dbReference type="Proteomes" id="UP000218244"/>
    </source>
</evidence>
<evidence type="ECO:0000256" key="2">
    <source>
        <dbReference type="ARBA" id="ARBA00022722"/>
    </source>
</evidence>
<dbReference type="SMART" id="SM00990">
    <property type="entry name" value="VRR_NUC"/>
    <property type="match status" value="1"/>
</dbReference>
<keyword evidence="2" id="KW-0540">Nuclease</keyword>
<dbReference type="GO" id="GO:0004518">
    <property type="term" value="F:nuclease activity"/>
    <property type="evidence" value="ECO:0007669"/>
    <property type="project" value="UniProtKB-KW"/>
</dbReference>
<comment type="cofactor">
    <cofactor evidence="1">
        <name>Mg(2+)</name>
        <dbReference type="ChEBI" id="CHEBI:18420"/>
    </cofactor>
</comment>
<proteinExistence type="predicted"/>
<keyword evidence="3" id="KW-0378">Hydrolase</keyword>
<dbReference type="EMBL" id="AP017369">
    <property type="protein sequence ID" value="BAU96097.1"/>
    <property type="molecule type" value="Genomic_DNA"/>
</dbReference>
<organism evidence="5 6">
    <name type="scientific">Corynebacterium suranareeae</name>
    <dbReference type="NCBI Taxonomy" id="2506452"/>
    <lineage>
        <taxon>Bacteria</taxon>
        <taxon>Bacillati</taxon>
        <taxon>Actinomycetota</taxon>
        <taxon>Actinomycetes</taxon>
        <taxon>Mycobacteriales</taxon>
        <taxon>Corynebacteriaceae</taxon>
        <taxon>Corynebacterium</taxon>
    </lineage>
</organism>
<evidence type="ECO:0000256" key="3">
    <source>
        <dbReference type="ARBA" id="ARBA00022801"/>
    </source>
</evidence>
<dbReference type="RefSeq" id="WP_096456356.1">
    <property type="nucleotide sequence ID" value="NZ_AP017369.1"/>
</dbReference>
<feature type="domain" description="VRR-NUC" evidence="4">
    <location>
        <begin position="12"/>
        <end position="95"/>
    </location>
</feature>
<keyword evidence="6" id="KW-1185">Reference proteome</keyword>
<dbReference type="Gene3D" id="3.40.1350.10">
    <property type="match status" value="1"/>
</dbReference>
<accession>A0A160PPX0</accession>
<dbReference type="Proteomes" id="UP000218244">
    <property type="component" value="Chromosome"/>
</dbReference>
<evidence type="ECO:0000259" key="4">
    <source>
        <dbReference type="SMART" id="SM00990"/>
    </source>
</evidence>
<dbReference type="InterPro" id="IPR011856">
    <property type="entry name" value="tRNA_endonuc-like_dom_sf"/>
</dbReference>